<protein>
    <submittedName>
        <fullName evidence="10">Kinesin-domain-containing protein</fullName>
    </submittedName>
</protein>
<evidence type="ECO:0000256" key="3">
    <source>
        <dbReference type="ARBA" id="ARBA00022741"/>
    </source>
</evidence>
<proteinExistence type="inferred from homology"/>
<feature type="coiled-coil region" evidence="7">
    <location>
        <begin position="1731"/>
        <end position="1794"/>
    </location>
</feature>
<feature type="compositionally biased region" description="Pro residues" evidence="8">
    <location>
        <begin position="1641"/>
        <end position="1655"/>
    </location>
</feature>
<dbReference type="InterPro" id="IPR027417">
    <property type="entry name" value="P-loop_NTPase"/>
</dbReference>
<dbReference type="PROSITE" id="PS00411">
    <property type="entry name" value="KINESIN_MOTOR_1"/>
    <property type="match status" value="1"/>
</dbReference>
<dbReference type="GO" id="GO:0005524">
    <property type="term" value="F:ATP binding"/>
    <property type="evidence" value="ECO:0007669"/>
    <property type="project" value="UniProtKB-UniRule"/>
</dbReference>
<dbReference type="InterPro" id="IPR027640">
    <property type="entry name" value="Kinesin-like_fam"/>
</dbReference>
<feature type="binding site" evidence="6">
    <location>
        <begin position="143"/>
        <end position="150"/>
    </location>
    <ligand>
        <name>ATP</name>
        <dbReference type="ChEBI" id="CHEBI:30616"/>
    </ligand>
</feature>
<feature type="region of interest" description="Disordered" evidence="8">
    <location>
        <begin position="1593"/>
        <end position="1679"/>
    </location>
</feature>
<feature type="region of interest" description="Disordered" evidence="8">
    <location>
        <begin position="1198"/>
        <end position="1232"/>
    </location>
</feature>
<dbReference type="Gene3D" id="3.40.850.10">
    <property type="entry name" value="Kinesin motor domain"/>
    <property type="match status" value="1"/>
</dbReference>
<reference evidence="10" key="1">
    <citation type="journal article" date="2020" name="Stud. Mycol.">
        <title>101 Dothideomycetes genomes: a test case for predicting lifestyles and emergence of pathogens.</title>
        <authorList>
            <person name="Haridas S."/>
            <person name="Albert R."/>
            <person name="Binder M."/>
            <person name="Bloem J."/>
            <person name="Labutti K."/>
            <person name="Salamov A."/>
            <person name="Andreopoulos B."/>
            <person name="Baker S."/>
            <person name="Barry K."/>
            <person name="Bills G."/>
            <person name="Bluhm B."/>
            <person name="Cannon C."/>
            <person name="Castanera R."/>
            <person name="Culley D."/>
            <person name="Daum C."/>
            <person name="Ezra D."/>
            <person name="Gonzalez J."/>
            <person name="Henrissat B."/>
            <person name="Kuo A."/>
            <person name="Liang C."/>
            <person name="Lipzen A."/>
            <person name="Lutzoni F."/>
            <person name="Magnuson J."/>
            <person name="Mondo S."/>
            <person name="Nolan M."/>
            <person name="Ohm R."/>
            <person name="Pangilinan J."/>
            <person name="Park H.-J."/>
            <person name="Ramirez L."/>
            <person name="Alfaro M."/>
            <person name="Sun H."/>
            <person name="Tritt A."/>
            <person name="Yoshinaga Y."/>
            <person name="Zwiers L.-H."/>
            <person name="Turgeon B."/>
            <person name="Goodwin S."/>
            <person name="Spatafora J."/>
            <person name="Crous P."/>
            <person name="Grigoriev I."/>
        </authorList>
    </citation>
    <scope>NUCLEOTIDE SEQUENCE</scope>
    <source>
        <strain evidence="10">CBS 115976</strain>
    </source>
</reference>
<keyword evidence="2" id="KW-0963">Cytoplasm</keyword>
<feature type="coiled-coil region" evidence="7">
    <location>
        <begin position="1114"/>
        <end position="1175"/>
    </location>
</feature>
<feature type="coiled-coil region" evidence="7">
    <location>
        <begin position="991"/>
        <end position="1025"/>
    </location>
</feature>
<dbReference type="InterPro" id="IPR036961">
    <property type="entry name" value="Kinesin_motor_dom_sf"/>
</dbReference>
<dbReference type="GO" id="GO:0007052">
    <property type="term" value="P:mitotic spindle organization"/>
    <property type="evidence" value="ECO:0007669"/>
    <property type="project" value="TreeGrafter"/>
</dbReference>
<feature type="compositionally biased region" description="Polar residues" evidence="8">
    <location>
        <begin position="534"/>
        <end position="545"/>
    </location>
</feature>
<feature type="compositionally biased region" description="Polar residues" evidence="8">
    <location>
        <begin position="822"/>
        <end position="831"/>
    </location>
</feature>
<feature type="region of interest" description="Disordered" evidence="8">
    <location>
        <begin position="1"/>
        <end position="57"/>
    </location>
</feature>
<dbReference type="EMBL" id="MU004237">
    <property type="protein sequence ID" value="KAF2667627.1"/>
    <property type="molecule type" value="Genomic_DNA"/>
</dbReference>
<feature type="compositionally biased region" description="Low complexity" evidence="8">
    <location>
        <begin position="920"/>
        <end position="931"/>
    </location>
</feature>
<sequence>MATSMSPPTSPIATTMQRPKSAMIRPVTRPRSQSRMSASSRQGASTRSDEDNKHTAVRVAVRVRPPLKSSDPGYDLVPQRFRGSRCQVTSNTSLTIDSQQGKRLFVFDRVFGEDVDQDGVWEYLSESVNSFVQGYNVSVLAYGQSGAGKSYTMGTTGPGEQSDARLMGIVPRAAAALFEKLSPAPKTGIRHPNRYSLNAMSALSSHSNKAEKDWKMTATYVEIYQEQLRDLLVDESIPYNERPQVSIREDSKGRILLTGLKQVTINSIDDLLSALNFGSSIRQTDATAVNARSSRSHAVFSLNLVQKKGQVTTTPKDKRRSVPLEVMSGSENWITVDSKLHFVDLAGSERLKNTQAHGERAKEGISINAGLASLGKVISQLSSRSVGTHISYRDSRLTRLLQDSLGGKAITYMVACVNPAEFHLSETLNTVQYAQRARAIQLKPQIQQVHDDSDKQATIERLRAEVQFLRDQIRLSERSGRRTDAPQERLERVNEREIELQNQLLDVQENYTALSQRHAKVISEIAKARDSPSRSDGSAISDATGNSAMDRLKKSSDFAEAVEQVVLEYEKTIQSLEASLSNTRSSLSNSESTLLEKETKIAYMETVSQQLQSRLQKAMDREQNDDNYLHELESRVAGANTDEEKSMALVTSLKKELSRVRESEAGAEDYISTLEERLAEAEQQHDIMSREIDRLEHVVERQRSIKKLDNLLYELDHIRQNDASNGLLPTSRDPAPAQPITNGHSRHPEDSSFDTIAEGESIEHIDELEGQSHTKSPTHSRAIDSLGGAVQEPVDAQNDSEASRAPLQINSSKSISHDADEQPSSPAQSRFVNDKLETVTQELFDLRMEHENTVGSFDELQRKYQVALTTMAELQDALEDTRHGNMSRPISFMQTADGHQVPKRTLSAELEQAEDAQNVAESAESAEGAEQSEAKEAVSEDASEPWEVVDEPVDITNHHEKSTEVAEVPSVSPTNVLSRSAIVASSSSGSSTELEEEMTKLRKLHEEKESVVAELKESYSQLHDKHQDTLDYVEALKAEVQKASSMTGRSSPNPNMLRRKAERTSVLSDRANRSFAALRNMALDNFEEEPEKLQTFETNISSAMTEFHLRTERVQQLESELGALRKEMEAKTALINGLTRERSSLKASPIDMTALSTLEIQLRESESQIRSLSESHATREQEMTYQIEQLKLSMAATTTSKHSSVPGTYFDSDDSTADNRDSMLSEDHHRQVSQLQKEVADWRSKHDSAMESMKASEKQLLATISDLQVKARDAEEAASRSVSPHDTNEFTVERQQLEANIASLQRELEEHKSAAGLNAERLAELEDSYNKILSQVEDDARSKELTEKELSTHRNLVSNLEGQLDAHKSAISSHQEALEALRDTHSKDLDSVKAEVITVQTESNDKLTAAIAEHQQATTALQSELETTRSTMDSSKQALEAELSSTQERLSNLIADTALILNKPTNYDNLTAHIQALVNARKDIGALHETATTELKSVREELDTLRTANSESDRKFNELKMINEETLKELQALGEKEQKSSRLVQELEDQLNSNFDQTQAANNRLSAIQVERHEALQTAITARSDLERELEDAKGRIGQLESELTEQRRALRDSQHGPDLQRSNSESGPAGLRKSVSPVNLPSPPPAIPLPPLPGAPSMTPNLNSSQTSPPSSRHTSRDVAAAASAQLVEDQEARIRTIEKHLFAEKQLTATLEEALTDLESSSTKMKTEMELWRRKCATQDEELNLLRKEKQNTRLSVQQMEMEAQKRINEERQKLEERMAQLNNMSKKQKKKSSINCF</sequence>
<evidence type="ECO:0000256" key="2">
    <source>
        <dbReference type="ARBA" id="ARBA00022490"/>
    </source>
</evidence>
<gene>
    <name evidence="10" type="ORF">BT63DRAFT_296682</name>
</gene>
<dbReference type="OrthoDB" id="3176171at2759"/>
<comment type="similarity">
    <text evidence="6">Belongs to the TRAFAC class myosin-kinesin ATPase superfamily. Kinesin family.</text>
</comment>
<dbReference type="GO" id="GO:0008017">
    <property type="term" value="F:microtubule binding"/>
    <property type="evidence" value="ECO:0007669"/>
    <property type="project" value="InterPro"/>
</dbReference>
<dbReference type="PANTHER" id="PTHR47969">
    <property type="entry name" value="CHROMOSOME-ASSOCIATED KINESIN KIF4A-RELATED"/>
    <property type="match status" value="1"/>
</dbReference>
<name>A0A6A6U873_9PEZI</name>
<feature type="region of interest" description="Disordered" evidence="8">
    <location>
        <begin position="723"/>
        <end position="752"/>
    </location>
</feature>
<feature type="compositionally biased region" description="Basic and acidic residues" evidence="8">
    <location>
        <begin position="1605"/>
        <end position="1616"/>
    </location>
</feature>
<dbReference type="PANTHER" id="PTHR47969:SF15">
    <property type="entry name" value="CHROMOSOME-ASSOCIATED KINESIN KIF4A-RELATED"/>
    <property type="match status" value="1"/>
</dbReference>
<evidence type="ECO:0000256" key="6">
    <source>
        <dbReference type="PROSITE-ProRule" id="PRU00283"/>
    </source>
</evidence>
<keyword evidence="4 6" id="KW-0067">ATP-binding</keyword>
<feature type="coiled-coil region" evidence="7">
    <location>
        <begin position="664"/>
        <end position="698"/>
    </location>
</feature>
<feature type="region of interest" description="Disordered" evidence="8">
    <location>
        <begin position="911"/>
        <end position="947"/>
    </location>
</feature>
<dbReference type="GO" id="GO:0005875">
    <property type="term" value="C:microtubule associated complex"/>
    <property type="evidence" value="ECO:0007669"/>
    <property type="project" value="TreeGrafter"/>
</dbReference>
<evidence type="ECO:0000256" key="7">
    <source>
        <dbReference type="SAM" id="Coils"/>
    </source>
</evidence>
<dbReference type="SMART" id="SM00129">
    <property type="entry name" value="KISc"/>
    <property type="match status" value="1"/>
</dbReference>
<keyword evidence="6" id="KW-0505">Motor protein</keyword>
<dbReference type="PROSITE" id="PS50067">
    <property type="entry name" value="KINESIN_MOTOR_2"/>
    <property type="match status" value="1"/>
</dbReference>
<evidence type="ECO:0000259" key="9">
    <source>
        <dbReference type="PROSITE" id="PS50067"/>
    </source>
</evidence>
<evidence type="ECO:0000256" key="4">
    <source>
        <dbReference type="ARBA" id="ARBA00022840"/>
    </source>
</evidence>
<evidence type="ECO:0000256" key="1">
    <source>
        <dbReference type="ARBA" id="ARBA00004496"/>
    </source>
</evidence>
<dbReference type="GO" id="GO:0007018">
    <property type="term" value="P:microtubule-based movement"/>
    <property type="evidence" value="ECO:0007669"/>
    <property type="project" value="InterPro"/>
</dbReference>
<evidence type="ECO:0000313" key="11">
    <source>
        <dbReference type="Proteomes" id="UP000799302"/>
    </source>
</evidence>
<dbReference type="SUPFAM" id="SSF52540">
    <property type="entry name" value="P-loop containing nucleoside triphosphate hydrolases"/>
    <property type="match status" value="1"/>
</dbReference>
<dbReference type="InterPro" id="IPR001752">
    <property type="entry name" value="Kinesin_motor_dom"/>
</dbReference>
<feature type="region of interest" description="Disordered" evidence="8">
    <location>
        <begin position="810"/>
        <end position="834"/>
    </location>
</feature>
<dbReference type="Pfam" id="PF00225">
    <property type="entry name" value="Kinesin"/>
    <property type="match status" value="1"/>
</dbReference>
<organism evidence="10 11">
    <name type="scientific">Microthyrium microscopicum</name>
    <dbReference type="NCBI Taxonomy" id="703497"/>
    <lineage>
        <taxon>Eukaryota</taxon>
        <taxon>Fungi</taxon>
        <taxon>Dikarya</taxon>
        <taxon>Ascomycota</taxon>
        <taxon>Pezizomycotina</taxon>
        <taxon>Dothideomycetes</taxon>
        <taxon>Dothideomycetes incertae sedis</taxon>
        <taxon>Microthyriales</taxon>
        <taxon>Microthyriaceae</taxon>
        <taxon>Microthyrium</taxon>
    </lineage>
</organism>
<dbReference type="PRINTS" id="PR00380">
    <property type="entry name" value="KINESINHEAVY"/>
</dbReference>
<feature type="compositionally biased region" description="Polar residues" evidence="8">
    <location>
        <begin position="1662"/>
        <end position="1674"/>
    </location>
</feature>
<feature type="compositionally biased region" description="Basic and acidic residues" evidence="8">
    <location>
        <begin position="1217"/>
        <end position="1230"/>
    </location>
</feature>
<feature type="coiled-coil region" evidence="7">
    <location>
        <begin position="1343"/>
        <end position="1384"/>
    </location>
</feature>
<evidence type="ECO:0000313" key="10">
    <source>
        <dbReference type="EMBL" id="KAF2667627.1"/>
    </source>
</evidence>
<accession>A0A6A6U873</accession>
<evidence type="ECO:0000256" key="5">
    <source>
        <dbReference type="ARBA" id="ARBA00023054"/>
    </source>
</evidence>
<dbReference type="Proteomes" id="UP000799302">
    <property type="component" value="Unassembled WGS sequence"/>
</dbReference>
<keyword evidence="3 6" id="KW-0547">Nucleotide-binding</keyword>
<keyword evidence="5 7" id="KW-0175">Coiled coil</keyword>
<dbReference type="GO" id="GO:0051231">
    <property type="term" value="P:spindle elongation"/>
    <property type="evidence" value="ECO:0007669"/>
    <property type="project" value="TreeGrafter"/>
</dbReference>
<comment type="subcellular location">
    <subcellularLocation>
        <location evidence="1">Cytoplasm</location>
    </subcellularLocation>
</comment>
<feature type="compositionally biased region" description="Low complexity" evidence="8">
    <location>
        <begin position="29"/>
        <end position="45"/>
    </location>
</feature>
<dbReference type="GO" id="GO:0005737">
    <property type="term" value="C:cytoplasm"/>
    <property type="evidence" value="ECO:0007669"/>
    <property type="project" value="UniProtKB-SubCell"/>
</dbReference>
<feature type="coiled-coil region" evidence="7">
    <location>
        <begin position="459"/>
        <end position="510"/>
    </location>
</feature>
<feature type="compositionally biased region" description="Polar residues" evidence="8">
    <location>
        <begin position="1"/>
        <end position="18"/>
    </location>
</feature>
<dbReference type="GO" id="GO:0003777">
    <property type="term" value="F:microtubule motor activity"/>
    <property type="evidence" value="ECO:0007669"/>
    <property type="project" value="InterPro"/>
</dbReference>
<dbReference type="InterPro" id="IPR019821">
    <property type="entry name" value="Kinesin_motor_CS"/>
</dbReference>
<keyword evidence="11" id="KW-1185">Reference proteome</keyword>
<feature type="domain" description="Kinesin motor" evidence="9">
    <location>
        <begin position="56"/>
        <end position="440"/>
    </location>
</feature>
<feature type="region of interest" description="Disordered" evidence="8">
    <location>
        <begin position="525"/>
        <end position="545"/>
    </location>
</feature>
<evidence type="ECO:0000256" key="8">
    <source>
        <dbReference type="SAM" id="MobiDB-lite"/>
    </source>
</evidence>